<accession>A0A4U7JLG4</accession>
<dbReference type="AlphaFoldDB" id="A0A4U7JLG4"/>
<keyword evidence="2" id="KW-1185">Reference proteome</keyword>
<sequence length="79" mass="9557">MATKVSRRKDITIMVPQVSDGNNFELKYQEHYTIFNPFLNLLELVEYYYKLSDFHDLNELSYFAQNYSGERKYPKLIKH</sequence>
<dbReference type="KEGG" id="rher:EHE19_014160"/>
<name>A0A4U7JLG4_9FIRM</name>
<gene>
    <name evidence="1" type="ORF">EHE19_014160</name>
</gene>
<protein>
    <submittedName>
        <fullName evidence="1">Uncharacterized protein</fullName>
    </submittedName>
</protein>
<dbReference type="EMBL" id="CP061336">
    <property type="protein sequence ID" value="QNU66019.1"/>
    <property type="molecule type" value="Genomic_DNA"/>
</dbReference>
<dbReference type="Proteomes" id="UP000306409">
    <property type="component" value="Chromosome"/>
</dbReference>
<proteinExistence type="predicted"/>
<reference evidence="1 2" key="1">
    <citation type="submission" date="2020-09" db="EMBL/GenBank/DDBJ databases">
        <title>Characterization and genome sequencing of Ruminiclostridium sp. nov. MA18.</title>
        <authorList>
            <person name="Rettenmaier R."/>
            <person name="Kowollik M.-L."/>
            <person name="Liebl W."/>
            <person name="Zverlov V."/>
        </authorList>
    </citation>
    <scope>NUCLEOTIDE SEQUENCE [LARGE SCALE GENOMIC DNA]</scope>
    <source>
        <strain evidence="1 2">MA18</strain>
    </source>
</reference>
<organism evidence="1 2">
    <name type="scientific">Ruminiclostridium herbifermentans</name>
    <dbReference type="NCBI Taxonomy" id="2488810"/>
    <lineage>
        <taxon>Bacteria</taxon>
        <taxon>Bacillati</taxon>
        <taxon>Bacillota</taxon>
        <taxon>Clostridia</taxon>
        <taxon>Eubacteriales</taxon>
        <taxon>Oscillospiraceae</taxon>
        <taxon>Ruminiclostridium</taxon>
    </lineage>
</organism>
<evidence type="ECO:0000313" key="1">
    <source>
        <dbReference type="EMBL" id="QNU66019.1"/>
    </source>
</evidence>
<evidence type="ECO:0000313" key="2">
    <source>
        <dbReference type="Proteomes" id="UP000306409"/>
    </source>
</evidence>
<dbReference type="RefSeq" id="WP_137696767.1">
    <property type="nucleotide sequence ID" value="NZ_CP061336.1"/>
</dbReference>